<sequence>MVTYTLNIREPGKSKPFHRIQDIRAKSYPQIGEIRHVLYDAKTKAGYQQSFRTKVKIVSVEGGLLKSNFQSDGTIEQTEGWHECSWWIVTAEPVAENFLAGLKRMKENT</sequence>
<proteinExistence type="predicted"/>
<reference evidence="1 2" key="1">
    <citation type="journal article" date="2016" name="Nat. Commun.">
        <title>Thousands of microbial genomes shed light on interconnected biogeochemical processes in an aquifer system.</title>
        <authorList>
            <person name="Anantharaman K."/>
            <person name="Brown C.T."/>
            <person name="Hug L.A."/>
            <person name="Sharon I."/>
            <person name="Castelle C.J."/>
            <person name="Probst A.J."/>
            <person name="Thomas B.C."/>
            <person name="Singh A."/>
            <person name="Wilkins M.J."/>
            <person name="Karaoz U."/>
            <person name="Brodie E.L."/>
            <person name="Williams K.H."/>
            <person name="Hubbard S.S."/>
            <person name="Banfield J.F."/>
        </authorList>
    </citation>
    <scope>NUCLEOTIDE SEQUENCE [LARGE SCALE GENOMIC DNA]</scope>
</reference>
<dbReference type="EMBL" id="MHRP01000038">
    <property type="protein sequence ID" value="OHA26091.1"/>
    <property type="molecule type" value="Genomic_DNA"/>
</dbReference>
<protein>
    <submittedName>
        <fullName evidence="1">Uncharacterized protein</fullName>
    </submittedName>
</protein>
<organism evidence="1 2">
    <name type="scientific">Candidatus Taylorbacteria bacterium RIFCSPHIGHO2_02_FULL_45_35</name>
    <dbReference type="NCBI Taxonomy" id="1802311"/>
    <lineage>
        <taxon>Bacteria</taxon>
        <taxon>Candidatus Tayloriibacteriota</taxon>
    </lineage>
</organism>
<evidence type="ECO:0000313" key="1">
    <source>
        <dbReference type="EMBL" id="OHA26091.1"/>
    </source>
</evidence>
<dbReference type="AlphaFoldDB" id="A0A1G2MSY0"/>
<gene>
    <name evidence="1" type="ORF">A3D56_02125</name>
</gene>
<dbReference type="Proteomes" id="UP000177943">
    <property type="component" value="Unassembled WGS sequence"/>
</dbReference>
<accession>A0A1G2MSY0</accession>
<evidence type="ECO:0000313" key="2">
    <source>
        <dbReference type="Proteomes" id="UP000177943"/>
    </source>
</evidence>
<comment type="caution">
    <text evidence="1">The sequence shown here is derived from an EMBL/GenBank/DDBJ whole genome shotgun (WGS) entry which is preliminary data.</text>
</comment>
<name>A0A1G2MSY0_9BACT</name>